<dbReference type="RefSeq" id="WP_113035375.1">
    <property type="nucleotide sequence ID" value="NZ_QMFB01000030.1"/>
</dbReference>
<dbReference type="EMBL" id="QMFB01000030">
    <property type="protein sequence ID" value="RAV13311.1"/>
    <property type="molecule type" value="Genomic_DNA"/>
</dbReference>
<dbReference type="PROSITE" id="PS51257">
    <property type="entry name" value="PROKAR_LIPOPROTEIN"/>
    <property type="match status" value="1"/>
</dbReference>
<dbReference type="Proteomes" id="UP000250369">
    <property type="component" value="Unassembled WGS sequence"/>
</dbReference>
<evidence type="ECO:0000313" key="2">
    <source>
        <dbReference type="EMBL" id="RAV13311.1"/>
    </source>
</evidence>
<dbReference type="AlphaFoldDB" id="A0A329LZK1"/>
<evidence type="ECO:0000256" key="1">
    <source>
        <dbReference type="SAM" id="SignalP"/>
    </source>
</evidence>
<protein>
    <submittedName>
        <fullName evidence="2">ABC transporter substrate-binding protein</fullName>
    </submittedName>
</protein>
<name>A0A329LZK1_9BACL</name>
<sequence>MRKRAKMLVLSGLAGLLAVGGIGCSSNNEVSPAPEQTKDNAGKEGPYAKNLELKLTGSWTKGKVEDGSWVQKKLEDMFNVKIVNSKVDTWNKDQVSLLIASGEVPDAFAFTSGGKTPVEMFDAGLTRTIPKDMIQKYAPRYAKMLDENSPGWQMNLAPGKKDEYVALIGHQTHTEGLLWTPTFRLDWLEKLNIKPPGEMKAVGPSGGRERVYFTDKAYTLEELEKILVAFTFDDPDGNGKNDTYGLSPYNNAFDTWSATLMGSFGIGSGYNLLEDGKLVRTEISQKYKEFLKLLAKWYKMGVIDPEWTTLNDKKSWEKYATGKIGYYEAQRAYIAIDDWAKERAPQNLVQKDSAVKLLATAPEIGPGGQQGHKSYQAVNLLGDAYYINKNVSDEKLIRILQMFDYINHDEEGARWTKYGEIGVHSAWEGTPEKSALKVKADPTPEEGSTGLYAYSFRSYDKKQMQYFTSEYTMNLIRDFFAKPDVMKKMEIRPYKWDLLNQTKLSELSTKYNTQLNTIVEEFRMKAIVGQFDIDKEWDGYVKKWLDAGGSQILQELDKAPKVEDLLNSK</sequence>
<gene>
    <name evidence="2" type="ORF">DQG23_33425</name>
</gene>
<accession>A0A329LZK1</accession>
<reference evidence="2 3" key="1">
    <citation type="journal article" date="2009" name="Int. J. Syst. Evol. Microbiol.">
        <title>Paenibacillus contaminans sp. nov., isolated from a contaminated laboratory plate.</title>
        <authorList>
            <person name="Chou J.H."/>
            <person name="Lee J.H."/>
            <person name="Lin M.C."/>
            <person name="Chang P.S."/>
            <person name="Arun A.B."/>
            <person name="Young C.C."/>
            <person name="Chen W.M."/>
        </authorList>
    </citation>
    <scope>NUCLEOTIDE SEQUENCE [LARGE SCALE GENOMIC DNA]</scope>
    <source>
        <strain evidence="2 3">CKOBP-6</strain>
    </source>
</reference>
<feature type="signal peptide" evidence="1">
    <location>
        <begin position="1"/>
        <end position="20"/>
    </location>
</feature>
<dbReference type="Gene3D" id="3.40.190.10">
    <property type="entry name" value="Periplasmic binding protein-like II"/>
    <property type="match status" value="2"/>
</dbReference>
<dbReference type="SUPFAM" id="SSF53850">
    <property type="entry name" value="Periplasmic binding protein-like II"/>
    <property type="match status" value="1"/>
</dbReference>
<evidence type="ECO:0000313" key="3">
    <source>
        <dbReference type="Proteomes" id="UP000250369"/>
    </source>
</evidence>
<dbReference type="OrthoDB" id="9787283at2"/>
<proteinExistence type="predicted"/>
<feature type="chain" id="PRO_5038513696" evidence="1">
    <location>
        <begin position="21"/>
        <end position="569"/>
    </location>
</feature>
<keyword evidence="1" id="KW-0732">Signal</keyword>
<keyword evidence="3" id="KW-1185">Reference proteome</keyword>
<comment type="caution">
    <text evidence="2">The sequence shown here is derived from an EMBL/GenBank/DDBJ whole genome shotgun (WGS) entry which is preliminary data.</text>
</comment>
<organism evidence="2 3">
    <name type="scientific">Paenibacillus contaminans</name>
    <dbReference type="NCBI Taxonomy" id="450362"/>
    <lineage>
        <taxon>Bacteria</taxon>
        <taxon>Bacillati</taxon>
        <taxon>Bacillota</taxon>
        <taxon>Bacilli</taxon>
        <taxon>Bacillales</taxon>
        <taxon>Paenibacillaceae</taxon>
        <taxon>Paenibacillus</taxon>
    </lineage>
</organism>